<dbReference type="SUPFAM" id="SSF55920">
    <property type="entry name" value="Creatinase/aminopeptidase"/>
    <property type="match status" value="1"/>
</dbReference>
<feature type="domain" description="Creatinase N-terminal" evidence="5">
    <location>
        <begin position="42"/>
        <end position="166"/>
    </location>
</feature>
<keyword evidence="6" id="KW-0645">Protease</keyword>
<dbReference type="EMBL" id="JAENIP010000010">
    <property type="protein sequence ID" value="MBK1843982.1"/>
    <property type="molecule type" value="Genomic_DNA"/>
</dbReference>
<proteinExistence type="predicted"/>
<keyword evidence="6" id="KW-0031">Aminopeptidase</keyword>
<evidence type="ECO:0000259" key="4">
    <source>
        <dbReference type="Pfam" id="PF00557"/>
    </source>
</evidence>
<dbReference type="InterPro" id="IPR000994">
    <property type="entry name" value="Pept_M24"/>
</dbReference>
<protein>
    <submittedName>
        <fullName evidence="6">Aminopeptidase P family protein</fullName>
    </submittedName>
</protein>
<dbReference type="Gene3D" id="3.40.350.10">
    <property type="entry name" value="Creatinase/prolidase N-terminal domain"/>
    <property type="match status" value="1"/>
</dbReference>
<dbReference type="PANTHER" id="PTHR46112:SF8">
    <property type="entry name" value="CYTOPLASMIC PEPTIDASE PEPQ-RELATED"/>
    <property type="match status" value="1"/>
</dbReference>
<dbReference type="PRINTS" id="PR00599">
    <property type="entry name" value="MAPEPTIDASE"/>
</dbReference>
<dbReference type="InterPro" id="IPR001131">
    <property type="entry name" value="Peptidase_M24B_aminopep-P_CS"/>
</dbReference>
<name>A0ABS1FKM8_9CORY</name>
<keyword evidence="1" id="KW-0479">Metal-binding</keyword>
<dbReference type="InterPro" id="IPR036005">
    <property type="entry name" value="Creatinase/aminopeptidase-like"/>
</dbReference>
<evidence type="ECO:0000313" key="6">
    <source>
        <dbReference type="EMBL" id="MBK1843982.1"/>
    </source>
</evidence>
<evidence type="ECO:0000313" key="7">
    <source>
        <dbReference type="Proteomes" id="UP000650005"/>
    </source>
</evidence>
<dbReference type="CDD" id="cd01092">
    <property type="entry name" value="APP-like"/>
    <property type="match status" value="1"/>
</dbReference>
<dbReference type="GO" id="GO:0004177">
    <property type="term" value="F:aminopeptidase activity"/>
    <property type="evidence" value="ECO:0007669"/>
    <property type="project" value="UniProtKB-KW"/>
</dbReference>
<sequence>MFKERRVGTCPRLSSRDGRRPRNHVRHGDIVAFFADTRFSNRRRALAAEMAGRRIDSILVTHLTHVRYLSGFSGSNGALLLSKDLSARIATDGRYTTQIAEEVPDIECLKARDVGVELLREVTGPRRVGFEASHVTVAQLDRLSDACGEDVQLVPVTGLIEDLRLIKDQLELERLTGVAELASTALAQVLDAGELAVGRTERQVAADLEYRMRMLGAERVSFDTIVASGPNSAKPHHGAGDRVIEAGDLVTIDFGAHDRGFNSDCTRTYVMGHTTEFTEEIYNLVHRAQTAGVEAATPGTPLRDVDAACRDIIAAAGYGDHFVHSTGHGIGLDVHEPPMASLTGSGELREGMTLTIEPGVYVPGRGGVRIEDTLIITAGSPEVITRLPKDLRVI</sequence>
<evidence type="ECO:0000259" key="5">
    <source>
        <dbReference type="Pfam" id="PF01321"/>
    </source>
</evidence>
<accession>A0ABS1FKM8</accession>
<dbReference type="InterPro" id="IPR001714">
    <property type="entry name" value="Pept_M24_MAP"/>
</dbReference>
<gene>
    <name evidence="6" type="ORF">JIM95_05205</name>
</gene>
<dbReference type="Pfam" id="PF00557">
    <property type="entry name" value="Peptidase_M24"/>
    <property type="match status" value="1"/>
</dbReference>
<dbReference type="InterPro" id="IPR000587">
    <property type="entry name" value="Creatinase_N"/>
</dbReference>
<dbReference type="InterPro" id="IPR029149">
    <property type="entry name" value="Creatin/AminoP/Spt16_N"/>
</dbReference>
<evidence type="ECO:0000256" key="3">
    <source>
        <dbReference type="SAM" id="MobiDB-lite"/>
    </source>
</evidence>
<evidence type="ECO:0000256" key="2">
    <source>
        <dbReference type="ARBA" id="ARBA00022801"/>
    </source>
</evidence>
<dbReference type="Gene3D" id="3.90.230.10">
    <property type="entry name" value="Creatinase/methionine aminopeptidase superfamily"/>
    <property type="match status" value="1"/>
</dbReference>
<organism evidence="6 7">
    <name type="scientific">Corynebacterium antarcticum</name>
    <dbReference type="NCBI Taxonomy" id="2800405"/>
    <lineage>
        <taxon>Bacteria</taxon>
        <taxon>Bacillati</taxon>
        <taxon>Actinomycetota</taxon>
        <taxon>Actinomycetes</taxon>
        <taxon>Mycobacteriales</taxon>
        <taxon>Corynebacteriaceae</taxon>
        <taxon>Corynebacterium</taxon>
    </lineage>
</organism>
<dbReference type="Pfam" id="PF01321">
    <property type="entry name" value="Creatinase_N"/>
    <property type="match status" value="1"/>
</dbReference>
<dbReference type="InterPro" id="IPR050659">
    <property type="entry name" value="Peptidase_M24B"/>
</dbReference>
<comment type="caution">
    <text evidence="6">The sequence shown here is derived from an EMBL/GenBank/DDBJ whole genome shotgun (WGS) entry which is preliminary data.</text>
</comment>
<keyword evidence="7" id="KW-1185">Reference proteome</keyword>
<keyword evidence="2" id="KW-0378">Hydrolase</keyword>
<dbReference type="PROSITE" id="PS00491">
    <property type="entry name" value="PROLINE_PEPTIDASE"/>
    <property type="match status" value="1"/>
</dbReference>
<evidence type="ECO:0000256" key="1">
    <source>
        <dbReference type="ARBA" id="ARBA00022723"/>
    </source>
</evidence>
<feature type="region of interest" description="Disordered" evidence="3">
    <location>
        <begin position="1"/>
        <end position="22"/>
    </location>
</feature>
<reference evidence="6" key="1">
    <citation type="submission" date="2021-01" db="EMBL/GenBank/DDBJ databases">
        <title>Characterization of Corynebacterium spp. from penguins.</title>
        <authorList>
            <person name="Svec P."/>
        </authorList>
    </citation>
    <scope>NUCLEOTIDE SEQUENCE</scope>
    <source>
        <strain evidence="6">CCM 8835</strain>
    </source>
</reference>
<dbReference type="SUPFAM" id="SSF53092">
    <property type="entry name" value="Creatinase/prolidase N-terminal domain"/>
    <property type="match status" value="1"/>
</dbReference>
<feature type="domain" description="Peptidase M24" evidence="4">
    <location>
        <begin position="177"/>
        <end position="378"/>
    </location>
</feature>
<dbReference type="PANTHER" id="PTHR46112">
    <property type="entry name" value="AMINOPEPTIDASE"/>
    <property type="match status" value="1"/>
</dbReference>
<dbReference type="Proteomes" id="UP000650005">
    <property type="component" value="Unassembled WGS sequence"/>
</dbReference>